<dbReference type="InterPro" id="IPR009732">
    <property type="entry name" value="DUF1304"/>
</dbReference>
<dbReference type="EMBL" id="SGWY01000002">
    <property type="protein sequence ID" value="RZS65798.1"/>
    <property type="molecule type" value="Genomic_DNA"/>
</dbReference>
<evidence type="ECO:0000256" key="1">
    <source>
        <dbReference type="SAM" id="Phobius"/>
    </source>
</evidence>
<comment type="caution">
    <text evidence="2">The sequence shown here is derived from an EMBL/GenBank/DDBJ whole genome shotgun (WGS) entry which is preliminary data.</text>
</comment>
<name>A0A4Q7MFE4_9MICO</name>
<evidence type="ECO:0000313" key="3">
    <source>
        <dbReference type="Proteomes" id="UP000293289"/>
    </source>
</evidence>
<accession>A0A4Q7MFE4</accession>
<sequence length="124" mass="13437">MSVVAQVLAVVEGLALVVVGLLGAFFFRSRRLYGFFLIEPQAEEAVRPWAVYTGFANMIWGIGVLTGVLAVNLGLADVGRTLVAFPSIAMVVLAFVILFTELRYWKNVIVLVALPVLVLVAMVV</sequence>
<gene>
    <name evidence="2" type="ORF">EV187_1500</name>
</gene>
<proteinExistence type="predicted"/>
<evidence type="ECO:0000313" key="2">
    <source>
        <dbReference type="EMBL" id="RZS65798.1"/>
    </source>
</evidence>
<keyword evidence="1" id="KW-1133">Transmembrane helix</keyword>
<dbReference type="Pfam" id="PF06993">
    <property type="entry name" value="DUF1304"/>
    <property type="match status" value="1"/>
</dbReference>
<dbReference type="AlphaFoldDB" id="A0A4Q7MFE4"/>
<protein>
    <submittedName>
        <fullName evidence="2">Putative membrane protein</fullName>
    </submittedName>
</protein>
<reference evidence="2 3" key="1">
    <citation type="submission" date="2019-02" db="EMBL/GenBank/DDBJ databases">
        <title>Genomic Encyclopedia of Type Strains, Phase IV (KMG-IV): sequencing the most valuable type-strain genomes for metagenomic binning, comparative biology and taxonomic classification.</title>
        <authorList>
            <person name="Goeker M."/>
        </authorList>
    </citation>
    <scope>NUCLEOTIDE SEQUENCE [LARGE SCALE GENOMIC DNA]</scope>
    <source>
        <strain evidence="2 3">DSM 43045</strain>
    </source>
</reference>
<keyword evidence="3" id="KW-1185">Reference proteome</keyword>
<feature type="transmembrane region" description="Helical" evidence="1">
    <location>
        <begin position="49"/>
        <end position="75"/>
    </location>
</feature>
<dbReference type="RefSeq" id="WP_165391134.1">
    <property type="nucleotide sequence ID" value="NZ_SGWY01000002.1"/>
</dbReference>
<feature type="transmembrane region" description="Helical" evidence="1">
    <location>
        <begin position="6"/>
        <end position="28"/>
    </location>
</feature>
<keyword evidence="1" id="KW-0472">Membrane</keyword>
<organism evidence="2 3">
    <name type="scientific">Agromyces ramosus</name>
    <dbReference type="NCBI Taxonomy" id="33879"/>
    <lineage>
        <taxon>Bacteria</taxon>
        <taxon>Bacillati</taxon>
        <taxon>Actinomycetota</taxon>
        <taxon>Actinomycetes</taxon>
        <taxon>Micrococcales</taxon>
        <taxon>Microbacteriaceae</taxon>
        <taxon>Agromyces</taxon>
    </lineage>
</organism>
<feature type="transmembrane region" description="Helical" evidence="1">
    <location>
        <begin position="104"/>
        <end position="123"/>
    </location>
</feature>
<feature type="transmembrane region" description="Helical" evidence="1">
    <location>
        <begin position="81"/>
        <end position="99"/>
    </location>
</feature>
<dbReference type="Proteomes" id="UP000293289">
    <property type="component" value="Unassembled WGS sequence"/>
</dbReference>
<keyword evidence="1" id="KW-0812">Transmembrane</keyword>